<dbReference type="GO" id="GO:0043041">
    <property type="term" value="P:amino acid activation for nonribosomal peptide biosynthetic process"/>
    <property type="evidence" value="ECO:0007669"/>
    <property type="project" value="TreeGrafter"/>
</dbReference>
<dbReference type="GO" id="GO:0003824">
    <property type="term" value="F:catalytic activity"/>
    <property type="evidence" value="ECO:0007669"/>
    <property type="project" value="InterPro"/>
</dbReference>
<dbReference type="Pfam" id="PF00668">
    <property type="entry name" value="Condensation"/>
    <property type="match status" value="1"/>
</dbReference>
<dbReference type="AlphaFoldDB" id="I2NBX3"/>
<dbReference type="SUPFAM" id="SSF53474">
    <property type="entry name" value="alpha/beta-Hydrolases"/>
    <property type="match status" value="1"/>
</dbReference>
<feature type="region of interest" description="Disordered" evidence="1">
    <location>
        <begin position="465"/>
        <end position="486"/>
    </location>
</feature>
<protein>
    <submittedName>
        <fullName evidence="2">Peptide synthase condensation domain-containing protein</fullName>
    </submittedName>
</protein>
<feature type="region of interest" description="Disordered" evidence="1">
    <location>
        <begin position="312"/>
        <end position="351"/>
    </location>
</feature>
<dbReference type="GO" id="GO:0005737">
    <property type="term" value="C:cytoplasm"/>
    <property type="evidence" value="ECO:0007669"/>
    <property type="project" value="TreeGrafter"/>
</dbReference>
<proteinExistence type="predicted"/>
<organism evidence="2 3">
    <name type="scientific">Streptomyces tsukubensis (strain DSM 42081 / NBRC 108919 / NRRL 18488 / 9993)</name>
    <dbReference type="NCBI Taxonomy" id="1114943"/>
    <lineage>
        <taxon>Bacteria</taxon>
        <taxon>Bacillati</taxon>
        <taxon>Actinomycetota</taxon>
        <taxon>Actinomycetes</taxon>
        <taxon>Kitasatosporales</taxon>
        <taxon>Streptomycetaceae</taxon>
        <taxon>Streptomyces</taxon>
    </lineage>
</organism>
<evidence type="ECO:0000256" key="1">
    <source>
        <dbReference type="SAM" id="MobiDB-lite"/>
    </source>
</evidence>
<feature type="region of interest" description="Disordered" evidence="1">
    <location>
        <begin position="96"/>
        <end position="130"/>
    </location>
</feature>
<dbReference type="EMBL" id="CP029159">
    <property type="protein sequence ID" value="QKM65866.1"/>
    <property type="molecule type" value="Genomic_DNA"/>
</dbReference>
<dbReference type="GO" id="GO:0044550">
    <property type="term" value="P:secondary metabolite biosynthetic process"/>
    <property type="evidence" value="ECO:0007669"/>
    <property type="project" value="TreeGrafter"/>
</dbReference>
<gene>
    <name evidence="2" type="ORF">STSU_000535</name>
</gene>
<dbReference type="Gene3D" id="3.30.559.30">
    <property type="entry name" value="Nonribosomal peptide synthetase, condensation domain"/>
    <property type="match status" value="1"/>
</dbReference>
<dbReference type="InterPro" id="IPR023213">
    <property type="entry name" value="CAT-like_dom_sf"/>
</dbReference>
<accession>I2NBX3</accession>
<dbReference type="PANTHER" id="PTHR45527">
    <property type="entry name" value="NONRIBOSOMAL PEPTIDE SYNTHETASE"/>
    <property type="match status" value="1"/>
</dbReference>
<dbReference type="Proteomes" id="UP000005940">
    <property type="component" value="Chromosome"/>
</dbReference>
<dbReference type="InterPro" id="IPR001242">
    <property type="entry name" value="Condensation_dom"/>
</dbReference>
<dbReference type="SUPFAM" id="SSF52777">
    <property type="entry name" value="CoA-dependent acyltransferases"/>
    <property type="match status" value="2"/>
</dbReference>
<reference evidence="2 3" key="1">
    <citation type="journal article" date="2012" name="J. Bacteriol.">
        <title>Draft genome of Streptomyces tsukubaensis NRRL 18488, the producer of the clinically important immunosuppressant tacrolimus (FK506).</title>
        <authorList>
            <person name="Barreiro C."/>
            <person name="Prieto C."/>
            <person name="Sola-Landa A."/>
            <person name="Solera E."/>
            <person name="Martinez-Castro M."/>
            <person name="Perez-Redondo R."/>
            <person name="Garcia-Estrada C."/>
            <person name="Aparicio J.F."/>
            <person name="Fernandez-Martinez L.T."/>
            <person name="Santos-Aberturas J."/>
            <person name="Salehi-Najafabadi Z."/>
            <person name="Rodriguez-Garcia A."/>
            <person name="Tauch A."/>
            <person name="Martin J.F."/>
        </authorList>
    </citation>
    <scope>NUCLEOTIDE SEQUENCE [LARGE SCALE GENOMIC DNA]</scope>
    <source>
        <strain evidence="3">DSM 42081 / NBRC 108919 / NRRL 18488 / 9993</strain>
    </source>
</reference>
<dbReference type="GO" id="GO:0031177">
    <property type="term" value="F:phosphopantetheine binding"/>
    <property type="evidence" value="ECO:0007669"/>
    <property type="project" value="TreeGrafter"/>
</dbReference>
<dbReference type="PANTHER" id="PTHR45527:SF1">
    <property type="entry name" value="FATTY ACID SYNTHASE"/>
    <property type="match status" value="1"/>
</dbReference>
<feature type="compositionally biased region" description="Low complexity" evidence="1">
    <location>
        <begin position="96"/>
        <end position="105"/>
    </location>
</feature>
<dbReference type="GO" id="GO:0008610">
    <property type="term" value="P:lipid biosynthetic process"/>
    <property type="evidence" value="ECO:0007669"/>
    <property type="project" value="UniProtKB-ARBA"/>
</dbReference>
<dbReference type="Gene3D" id="3.40.50.1820">
    <property type="entry name" value="alpha/beta hydrolase"/>
    <property type="match status" value="1"/>
</dbReference>
<evidence type="ECO:0000313" key="3">
    <source>
        <dbReference type="Proteomes" id="UP000005940"/>
    </source>
</evidence>
<dbReference type="RefSeq" id="WP_006344622.1">
    <property type="nucleotide sequence ID" value="NZ_CP029159.1"/>
</dbReference>
<keyword evidence="3" id="KW-1185">Reference proteome</keyword>
<dbReference type="InterPro" id="IPR029058">
    <property type="entry name" value="AB_hydrolase_fold"/>
</dbReference>
<feature type="region of interest" description="Disordered" evidence="1">
    <location>
        <begin position="61"/>
        <end position="81"/>
    </location>
</feature>
<evidence type="ECO:0000313" key="2">
    <source>
        <dbReference type="EMBL" id="QKM65866.1"/>
    </source>
</evidence>
<dbReference type="Gene3D" id="3.30.559.10">
    <property type="entry name" value="Chloramphenicol acetyltransferase-like domain"/>
    <property type="match status" value="1"/>
</dbReference>
<sequence length="724" mass="77645">MPTDRSPAPTMTVVLDPGHHHRTQEPRPVLELRGRLDPALFLAALDRIAAGHPAPLTGRLRLHRHGPDHHSLELPSATGDPAPCPAGLLADLITSTPALPAAPGDTPGPPPDTASGGETAGSATRGPLPQTFAVTPLQHELLTDASRGPDHQVEQLLWRWHGPLDLTRFTTAWQAVSTCETVLRSAFVWDPHPRTVLFDHPGPDVVTHHTHGTFTDREHLRNTERSHGFDLRRPGPLRIALLDGPPPRTPGEEPSTDIVLTYHRALLDDWSARVLVREFYRAYLAGGTLPGGERRPDLRDYTRWLDRQDPGPARDFWRRTTPHAAPAPLPRATPGEHTGHHGAGHTSTRLSGTETTRLLHWAARHGATESSALHTVWAMLLYRASGPLRGPVPIGFGVSFSGRGGLLDDIERIPGPLANPLPLTVEVDPAAPVERLLRTLRDRVLDMAAYEWTPAGRIHEWLARPGTEPTEPTQPPEPTEPTELPELPETQLAFAHTPRRDDRLTAALAAHGVRVEHPVPAPARTATALSLVAHHDGQGSLVLSAVHDRERLADDRTRAVLAHTARLLRTLPRTAGPGTTVAEVIGSLDGTDLPRMHDRPAPASLLVPLRPAAPAGRAVICLVAAPGAPADWCRALLHAYDGPEAMFVLRTPADVPRGAAALAPVTGPGSRLVLGGFSGAGAIAYEIARRLAAAGRTPPLVVLGGADGDGVRELARALRQAAAD</sequence>
<name>I2NBX3_STRT9</name>